<keyword evidence="3 5" id="KW-1133">Transmembrane helix</keyword>
<feature type="transmembrane region" description="Helical" evidence="5">
    <location>
        <begin position="177"/>
        <end position="199"/>
    </location>
</feature>
<evidence type="ECO:0000256" key="3">
    <source>
        <dbReference type="ARBA" id="ARBA00022989"/>
    </source>
</evidence>
<gene>
    <name evidence="7" type="ORF">UFOPK2754_00112</name>
    <name evidence="8" type="ORF">UFOPK3139_02687</name>
    <name evidence="9" type="ORF">UFOPK3543_01981</name>
    <name evidence="10" type="ORF">UFOPK3967_01493</name>
</gene>
<feature type="transmembrane region" description="Helical" evidence="5">
    <location>
        <begin position="90"/>
        <end position="109"/>
    </location>
</feature>
<dbReference type="Gene3D" id="1.20.1250.20">
    <property type="entry name" value="MFS general substrate transporter like domains"/>
    <property type="match status" value="1"/>
</dbReference>
<evidence type="ECO:0000256" key="5">
    <source>
        <dbReference type="SAM" id="Phobius"/>
    </source>
</evidence>
<dbReference type="PANTHER" id="PTHR42718">
    <property type="entry name" value="MAJOR FACILITATOR SUPERFAMILY MULTIDRUG TRANSPORTER MFSC"/>
    <property type="match status" value="1"/>
</dbReference>
<dbReference type="InterPro" id="IPR011701">
    <property type="entry name" value="MFS"/>
</dbReference>
<comment type="subcellular location">
    <subcellularLocation>
        <location evidence="1">Membrane</location>
        <topology evidence="1">Multi-pass membrane protein</topology>
    </subcellularLocation>
</comment>
<dbReference type="PROSITE" id="PS50850">
    <property type="entry name" value="MFS"/>
    <property type="match status" value="1"/>
</dbReference>
<evidence type="ECO:0000259" key="6">
    <source>
        <dbReference type="PROSITE" id="PS50850"/>
    </source>
</evidence>
<evidence type="ECO:0000313" key="9">
    <source>
        <dbReference type="EMBL" id="CAB4919162.1"/>
    </source>
</evidence>
<evidence type="ECO:0000313" key="10">
    <source>
        <dbReference type="EMBL" id="CAB4998757.1"/>
    </source>
</evidence>
<reference evidence="8" key="1">
    <citation type="submission" date="2020-05" db="EMBL/GenBank/DDBJ databases">
        <authorList>
            <person name="Chiriac C."/>
            <person name="Salcher M."/>
            <person name="Ghai R."/>
            <person name="Kavagutti S V."/>
        </authorList>
    </citation>
    <scope>NUCLEOTIDE SEQUENCE</scope>
</reference>
<feature type="transmembrane region" description="Helical" evidence="5">
    <location>
        <begin position="115"/>
        <end position="137"/>
    </location>
</feature>
<feature type="domain" description="Major facilitator superfamily (MFS) profile" evidence="6">
    <location>
        <begin position="23"/>
        <end position="472"/>
    </location>
</feature>
<keyword evidence="2 5" id="KW-0812">Transmembrane</keyword>
<evidence type="ECO:0000256" key="4">
    <source>
        <dbReference type="ARBA" id="ARBA00023136"/>
    </source>
</evidence>
<feature type="transmembrane region" description="Helical" evidence="5">
    <location>
        <begin position="243"/>
        <end position="261"/>
    </location>
</feature>
<dbReference type="PANTHER" id="PTHR42718:SF48">
    <property type="entry name" value="CONSERVED TWO-DOMAIN MEMBRANE PROTEIN-RELATED"/>
    <property type="match status" value="1"/>
</dbReference>
<dbReference type="EMBL" id="CAFBMH010000082">
    <property type="protein sequence ID" value="CAB4919162.1"/>
    <property type="molecule type" value="Genomic_DNA"/>
</dbReference>
<dbReference type="AlphaFoldDB" id="A0A6J7AUD5"/>
<dbReference type="EMBL" id="CAFBOS010000085">
    <property type="protein sequence ID" value="CAB4998757.1"/>
    <property type="molecule type" value="Genomic_DNA"/>
</dbReference>
<proteinExistence type="predicted"/>
<feature type="transmembrane region" description="Helical" evidence="5">
    <location>
        <begin position="21"/>
        <end position="40"/>
    </location>
</feature>
<feature type="transmembrane region" description="Helical" evidence="5">
    <location>
        <begin position="345"/>
        <end position="363"/>
    </location>
</feature>
<dbReference type="InterPro" id="IPR036259">
    <property type="entry name" value="MFS_trans_sf"/>
</dbReference>
<feature type="transmembrane region" description="Helical" evidence="5">
    <location>
        <begin position="60"/>
        <end position="81"/>
    </location>
</feature>
<dbReference type="EMBL" id="CAEZYR010000002">
    <property type="protein sequence ID" value="CAB4725505.1"/>
    <property type="molecule type" value="Genomic_DNA"/>
</dbReference>
<feature type="transmembrane region" description="Helical" evidence="5">
    <location>
        <begin position="447"/>
        <end position="465"/>
    </location>
</feature>
<dbReference type="SUPFAM" id="SSF103473">
    <property type="entry name" value="MFS general substrate transporter"/>
    <property type="match status" value="1"/>
</dbReference>
<dbReference type="GO" id="GO:0022857">
    <property type="term" value="F:transmembrane transporter activity"/>
    <property type="evidence" value="ECO:0007669"/>
    <property type="project" value="InterPro"/>
</dbReference>
<protein>
    <submittedName>
        <fullName evidence="8">Unannotated protein</fullName>
    </submittedName>
</protein>
<dbReference type="EMBL" id="CAFABA010000151">
    <property type="protein sequence ID" value="CAB4835918.1"/>
    <property type="molecule type" value="Genomic_DNA"/>
</dbReference>
<evidence type="ECO:0000256" key="2">
    <source>
        <dbReference type="ARBA" id="ARBA00022692"/>
    </source>
</evidence>
<organism evidence="8">
    <name type="scientific">freshwater metagenome</name>
    <dbReference type="NCBI Taxonomy" id="449393"/>
    <lineage>
        <taxon>unclassified sequences</taxon>
        <taxon>metagenomes</taxon>
        <taxon>ecological metagenomes</taxon>
    </lineage>
</organism>
<evidence type="ECO:0000313" key="8">
    <source>
        <dbReference type="EMBL" id="CAB4835918.1"/>
    </source>
</evidence>
<feature type="transmembrane region" description="Helical" evidence="5">
    <location>
        <begin position="282"/>
        <end position="306"/>
    </location>
</feature>
<dbReference type="Pfam" id="PF07690">
    <property type="entry name" value="MFS_1"/>
    <property type="match status" value="1"/>
</dbReference>
<dbReference type="CDD" id="cd17321">
    <property type="entry name" value="MFS_MMR_MDR_like"/>
    <property type="match status" value="1"/>
</dbReference>
<keyword evidence="4 5" id="KW-0472">Membrane</keyword>
<evidence type="ECO:0000256" key="1">
    <source>
        <dbReference type="ARBA" id="ARBA00004141"/>
    </source>
</evidence>
<feature type="transmembrane region" description="Helical" evidence="5">
    <location>
        <begin position="416"/>
        <end position="435"/>
    </location>
</feature>
<feature type="transmembrane region" description="Helical" evidence="5">
    <location>
        <begin position="375"/>
        <end position="396"/>
    </location>
</feature>
<feature type="transmembrane region" description="Helical" evidence="5">
    <location>
        <begin position="312"/>
        <end position="333"/>
    </location>
</feature>
<feature type="transmembrane region" description="Helical" evidence="5">
    <location>
        <begin position="149"/>
        <end position="171"/>
    </location>
</feature>
<dbReference type="Gene3D" id="1.20.1720.10">
    <property type="entry name" value="Multidrug resistance protein D"/>
    <property type="match status" value="1"/>
</dbReference>
<name>A0A6J7AUD5_9ZZZZ</name>
<dbReference type="InterPro" id="IPR020846">
    <property type="entry name" value="MFS_dom"/>
</dbReference>
<sequence length="478" mass="50291">MSTTAPEMNDLARPPRVHPGWLVLGLGSMCSFITSLNQSIMSVAFADLRKSFPDVPASQLSWILNVYTIVSGATLIISAVLSNRYGRKRMLLTGLSVFAAAGLLCTLATGPPMLIAGRAVQAIGWSLITPSAVAVVLSGVPPGRRASAIATWAGIGGIATSLGPSLGAVIIDLGSWRMAFLASVPFAVFVIVVGAKVFTETPPEDLVHERFPDMVGVASLLFGMTLFILGLVETASWGWVDRRTFACLIAGLALLGFLLWRSTKVERPTIDPRLMRYRNIRLAVMMSIGWGTCFFATSLGLVLFLTQVWDYSVVRAGALITPIAASVTVLSPFAGRIADRFGHRVLVVPGGMFWLSGALWLLLGAGRSPDLPGVWFPATLLLGVGSGLSWPAIHGIPILGVDAKDFAAAVATNQTVLRIVGSLGIAIAVTLVSGTTGTSSIAPFRHLFAFMAVGGVLLSCIGTLIRTSPSHASPDLAV</sequence>
<dbReference type="GO" id="GO:0016020">
    <property type="term" value="C:membrane"/>
    <property type="evidence" value="ECO:0007669"/>
    <property type="project" value="UniProtKB-SubCell"/>
</dbReference>
<evidence type="ECO:0000313" key="7">
    <source>
        <dbReference type="EMBL" id="CAB4725505.1"/>
    </source>
</evidence>
<accession>A0A6J7AUD5</accession>
<feature type="transmembrane region" description="Helical" evidence="5">
    <location>
        <begin position="211"/>
        <end position="231"/>
    </location>
</feature>